<keyword evidence="2" id="KW-0805">Transcription regulation</keyword>
<dbReference type="GO" id="GO:0080090">
    <property type="term" value="P:regulation of primary metabolic process"/>
    <property type="evidence" value="ECO:0007669"/>
    <property type="project" value="UniProtKB-ARBA"/>
</dbReference>
<keyword evidence="3" id="KW-0804">Transcription</keyword>
<evidence type="ECO:0000256" key="1">
    <source>
        <dbReference type="ARBA" id="ARBA00004123"/>
    </source>
</evidence>
<dbReference type="Pfam" id="PF22754">
    <property type="entry name" value="bHLH-TF_ACT-like_plant"/>
    <property type="match status" value="1"/>
</dbReference>
<dbReference type="InterPro" id="IPR051358">
    <property type="entry name" value="TF_AMS/ICE1/BHLH6-like"/>
</dbReference>
<dbReference type="AlphaFoldDB" id="A0ABD2ZEL6"/>
<evidence type="ECO:0000256" key="3">
    <source>
        <dbReference type="ARBA" id="ARBA00023163"/>
    </source>
</evidence>
<keyword evidence="4" id="KW-0539">Nucleus</keyword>
<dbReference type="InterPro" id="IPR036638">
    <property type="entry name" value="HLH_DNA-bd_sf"/>
</dbReference>
<dbReference type="Gene3D" id="4.10.280.10">
    <property type="entry name" value="Helix-loop-helix DNA-binding domain"/>
    <property type="match status" value="1"/>
</dbReference>
<dbReference type="Pfam" id="PF00010">
    <property type="entry name" value="HLH"/>
    <property type="match status" value="1"/>
</dbReference>
<comment type="caution">
    <text evidence="7">The sequence shown here is derived from an EMBL/GenBank/DDBJ whole genome shotgun (WGS) entry which is preliminary data.</text>
</comment>
<organism evidence="7 8">
    <name type="scientific">Cinchona calisaya</name>
    <dbReference type="NCBI Taxonomy" id="153742"/>
    <lineage>
        <taxon>Eukaryota</taxon>
        <taxon>Viridiplantae</taxon>
        <taxon>Streptophyta</taxon>
        <taxon>Embryophyta</taxon>
        <taxon>Tracheophyta</taxon>
        <taxon>Spermatophyta</taxon>
        <taxon>Magnoliopsida</taxon>
        <taxon>eudicotyledons</taxon>
        <taxon>Gunneridae</taxon>
        <taxon>Pentapetalae</taxon>
        <taxon>asterids</taxon>
        <taxon>lamiids</taxon>
        <taxon>Gentianales</taxon>
        <taxon>Rubiaceae</taxon>
        <taxon>Cinchonoideae</taxon>
        <taxon>Cinchoneae</taxon>
        <taxon>Cinchona</taxon>
    </lineage>
</organism>
<reference evidence="7 8" key="1">
    <citation type="submission" date="2024-11" db="EMBL/GenBank/DDBJ databases">
        <title>A near-complete genome assembly of Cinchona calisaya.</title>
        <authorList>
            <person name="Lian D.C."/>
            <person name="Zhao X.W."/>
            <person name="Wei L."/>
        </authorList>
    </citation>
    <scope>NUCLEOTIDE SEQUENCE [LARGE SCALE GENOMIC DNA]</scope>
    <source>
        <tissue evidence="7">Nenye</tissue>
    </source>
</reference>
<dbReference type="SMART" id="SM00353">
    <property type="entry name" value="HLH"/>
    <property type="match status" value="1"/>
</dbReference>
<evidence type="ECO:0000259" key="6">
    <source>
        <dbReference type="PROSITE" id="PS50888"/>
    </source>
</evidence>
<dbReference type="PANTHER" id="PTHR31945:SF63">
    <property type="entry name" value="TRANSCRIPTION FACTOR BHLH90"/>
    <property type="match status" value="1"/>
</dbReference>
<proteinExistence type="predicted"/>
<evidence type="ECO:0000256" key="4">
    <source>
        <dbReference type="ARBA" id="ARBA00023242"/>
    </source>
</evidence>
<accession>A0ABD2ZEL6</accession>
<sequence length="485" mass="54562">MAALDRGVERLRALVKTDEWDYCIVWKLGDDPSSFIEWRGCCCSGGNYGLFELANVKEEIGKDQYLFSQCRDKQVQHPIRTQACKKLSKFPLSIPLYSGIQGEVVLSNQARWHANSKNTSSNEVIGTHVLVPVAGGLVELFSTKLVPKNQHIIDFILAQYISVELETMVSHSCTELSVVEPLYKPFLDDCFNNLQPSICDLDSVSDTQLVSSFHPSLEGSSTSSNPPKDCQLVNASPGLVSCNTSPEKSSGRYLGNLNLKKMKDASCGFGSAKWAAETNDNLKGRKKTDKENYHSKNLITERNRRHRINHGLLTLRSLVPNISKMDKAATLSDAYDYIRELQKSVEKYQEEVRDLAEQECKIYRAEQEVPKLYRELKKTDDQPTIKQGDTRYHSSTNDKKQVKVEIEVSQIGSRDFLVKIICTQKRSGFLRLMQAMDSLGLQVIDANVTTSNGLVLNILKVEAFSNEIQPTTLKDSLMELFHQHG</sequence>
<protein>
    <recommendedName>
        <fullName evidence="6">BHLH domain-containing protein</fullName>
    </recommendedName>
</protein>
<dbReference type="GO" id="GO:0005634">
    <property type="term" value="C:nucleus"/>
    <property type="evidence" value="ECO:0007669"/>
    <property type="project" value="UniProtKB-SubCell"/>
</dbReference>
<dbReference type="PANTHER" id="PTHR31945">
    <property type="entry name" value="TRANSCRIPTION FACTOR SCREAM2-RELATED"/>
    <property type="match status" value="1"/>
</dbReference>
<evidence type="ECO:0000256" key="2">
    <source>
        <dbReference type="ARBA" id="ARBA00023015"/>
    </source>
</evidence>
<dbReference type="Pfam" id="PF14215">
    <property type="entry name" value="bHLH-MYC_N"/>
    <property type="match status" value="1"/>
</dbReference>
<feature type="coiled-coil region" evidence="5">
    <location>
        <begin position="331"/>
        <end position="368"/>
    </location>
</feature>
<dbReference type="InterPro" id="IPR025610">
    <property type="entry name" value="MYC/MYB_N"/>
</dbReference>
<evidence type="ECO:0000313" key="7">
    <source>
        <dbReference type="EMBL" id="KAL3517891.1"/>
    </source>
</evidence>
<name>A0ABD2ZEL6_9GENT</name>
<keyword evidence="8" id="KW-1185">Reference proteome</keyword>
<dbReference type="PROSITE" id="PS50888">
    <property type="entry name" value="BHLH"/>
    <property type="match status" value="1"/>
</dbReference>
<comment type="subcellular location">
    <subcellularLocation>
        <location evidence="1">Nucleus</location>
    </subcellularLocation>
</comment>
<evidence type="ECO:0000256" key="5">
    <source>
        <dbReference type="SAM" id="Coils"/>
    </source>
</evidence>
<dbReference type="EMBL" id="JBJUIK010000009">
    <property type="protein sequence ID" value="KAL3517891.1"/>
    <property type="molecule type" value="Genomic_DNA"/>
</dbReference>
<evidence type="ECO:0000313" key="8">
    <source>
        <dbReference type="Proteomes" id="UP001630127"/>
    </source>
</evidence>
<dbReference type="SUPFAM" id="SSF47459">
    <property type="entry name" value="HLH, helix-loop-helix DNA-binding domain"/>
    <property type="match status" value="1"/>
</dbReference>
<dbReference type="Proteomes" id="UP001630127">
    <property type="component" value="Unassembled WGS sequence"/>
</dbReference>
<dbReference type="InterPro" id="IPR011598">
    <property type="entry name" value="bHLH_dom"/>
</dbReference>
<keyword evidence="5" id="KW-0175">Coiled coil</keyword>
<gene>
    <name evidence="7" type="ORF">ACH5RR_020480</name>
</gene>
<feature type="domain" description="BHLH" evidence="6">
    <location>
        <begin position="292"/>
        <end position="341"/>
    </location>
</feature>
<dbReference type="InterPro" id="IPR054502">
    <property type="entry name" value="bHLH-TF_ACT-like_plant"/>
</dbReference>